<comment type="caution">
    <text evidence="2">The sequence shown here is derived from an EMBL/GenBank/DDBJ whole genome shotgun (WGS) entry which is preliminary data.</text>
</comment>
<evidence type="ECO:0000313" key="2">
    <source>
        <dbReference type="EMBL" id="GAA6144684.1"/>
    </source>
</evidence>
<keyword evidence="1" id="KW-0812">Transmembrane</keyword>
<sequence length="110" mass="12535">MMLIALLLIVLGFVHFALSTRAFYKLVFGRGRPTVKLRNWLHCVGYLYLAIALVPCLQAWNTQMAIVVWLGLLHLGAVVVTMLLTYFPQFVKRLWQFACLGRLGKPFLPS</sequence>
<keyword evidence="3" id="KW-1185">Reference proteome</keyword>
<feature type="transmembrane region" description="Helical" evidence="1">
    <location>
        <begin position="67"/>
        <end position="87"/>
    </location>
</feature>
<evidence type="ECO:0000256" key="1">
    <source>
        <dbReference type="SAM" id="Phobius"/>
    </source>
</evidence>
<dbReference type="InterPro" id="IPR021762">
    <property type="entry name" value="DUF3325"/>
</dbReference>
<keyword evidence="1" id="KW-1133">Transmembrane helix</keyword>
<dbReference type="Pfam" id="PF11804">
    <property type="entry name" value="DUF3325"/>
    <property type="match status" value="1"/>
</dbReference>
<dbReference type="RefSeq" id="WP_353293627.1">
    <property type="nucleotide sequence ID" value="NZ_BAABWH010000002.1"/>
</dbReference>
<gene>
    <name evidence="2" type="ORF">NBRC116585_08010</name>
</gene>
<evidence type="ECO:0000313" key="3">
    <source>
        <dbReference type="Proteomes" id="UP001481413"/>
    </source>
</evidence>
<organism evidence="2 3">
    <name type="scientific">Thalassolituus maritimus</name>
    <dbReference type="NCBI Taxonomy" id="484498"/>
    <lineage>
        <taxon>Bacteria</taxon>
        <taxon>Pseudomonadati</taxon>
        <taxon>Pseudomonadota</taxon>
        <taxon>Gammaproteobacteria</taxon>
        <taxon>Oceanospirillales</taxon>
        <taxon>Oceanospirillaceae</taxon>
        <taxon>Thalassolituus</taxon>
    </lineage>
</organism>
<proteinExistence type="predicted"/>
<protein>
    <submittedName>
        <fullName evidence="2">DUF3325 domain-containing protein</fullName>
    </submittedName>
</protein>
<accession>A0ABP9ZX12</accession>
<name>A0ABP9ZX12_9GAMM</name>
<dbReference type="EMBL" id="BAABWH010000002">
    <property type="protein sequence ID" value="GAA6144684.1"/>
    <property type="molecule type" value="Genomic_DNA"/>
</dbReference>
<keyword evidence="1" id="KW-0472">Membrane</keyword>
<feature type="transmembrane region" description="Helical" evidence="1">
    <location>
        <begin position="39"/>
        <end position="60"/>
    </location>
</feature>
<dbReference type="Proteomes" id="UP001481413">
    <property type="component" value="Unassembled WGS sequence"/>
</dbReference>
<reference evidence="2 3" key="1">
    <citation type="submission" date="2024-04" db="EMBL/GenBank/DDBJ databases">
        <title>Draft genome sequence of Thalassolituus maritimus NBRC 116585.</title>
        <authorList>
            <person name="Miyakawa T."/>
            <person name="Kusuya Y."/>
            <person name="Miura T."/>
        </authorList>
    </citation>
    <scope>NUCLEOTIDE SEQUENCE [LARGE SCALE GENOMIC DNA]</scope>
    <source>
        <strain evidence="2 3">5NW40-0001</strain>
    </source>
</reference>